<dbReference type="Pfam" id="PF03140">
    <property type="entry name" value="DUF247"/>
    <property type="match status" value="1"/>
</dbReference>
<dbReference type="AlphaFoldDB" id="A0AAN8ZLT9"/>
<protein>
    <submittedName>
        <fullName evidence="1">Uncharacterized protein</fullName>
    </submittedName>
</protein>
<dbReference type="PANTHER" id="PTHR31170">
    <property type="entry name" value="BNAC04G53230D PROTEIN"/>
    <property type="match status" value="1"/>
</dbReference>
<reference evidence="1 2" key="1">
    <citation type="submission" date="2023-12" db="EMBL/GenBank/DDBJ databases">
        <title>A high-quality genome assembly for Dillenia turbinata (Dilleniales).</title>
        <authorList>
            <person name="Chanderbali A."/>
        </authorList>
    </citation>
    <scope>NUCLEOTIDE SEQUENCE [LARGE SCALE GENOMIC DNA]</scope>
    <source>
        <strain evidence="1">LSX21</strain>
        <tissue evidence="1">Leaf</tissue>
    </source>
</reference>
<dbReference type="Proteomes" id="UP001370490">
    <property type="component" value="Unassembled WGS sequence"/>
</dbReference>
<keyword evidence="2" id="KW-1185">Reference proteome</keyword>
<accession>A0AAN8ZLT9</accession>
<dbReference type="EMBL" id="JBAMMX010000004">
    <property type="protein sequence ID" value="KAK6942242.1"/>
    <property type="molecule type" value="Genomic_DNA"/>
</dbReference>
<comment type="caution">
    <text evidence="1">The sequence shown here is derived from an EMBL/GenBank/DDBJ whole genome shotgun (WGS) entry which is preliminary data.</text>
</comment>
<evidence type="ECO:0000313" key="2">
    <source>
        <dbReference type="Proteomes" id="UP001370490"/>
    </source>
</evidence>
<proteinExistence type="predicted"/>
<dbReference type="PANTHER" id="PTHR31170:SF25">
    <property type="entry name" value="BNAA09G04570D PROTEIN"/>
    <property type="match status" value="1"/>
</dbReference>
<organism evidence="1 2">
    <name type="scientific">Dillenia turbinata</name>
    <dbReference type="NCBI Taxonomy" id="194707"/>
    <lineage>
        <taxon>Eukaryota</taxon>
        <taxon>Viridiplantae</taxon>
        <taxon>Streptophyta</taxon>
        <taxon>Embryophyta</taxon>
        <taxon>Tracheophyta</taxon>
        <taxon>Spermatophyta</taxon>
        <taxon>Magnoliopsida</taxon>
        <taxon>eudicotyledons</taxon>
        <taxon>Gunneridae</taxon>
        <taxon>Pentapetalae</taxon>
        <taxon>Dilleniales</taxon>
        <taxon>Dilleniaceae</taxon>
        <taxon>Dillenia</taxon>
    </lineage>
</organism>
<dbReference type="InterPro" id="IPR004158">
    <property type="entry name" value="DUF247_pln"/>
</dbReference>
<name>A0AAN8ZLT9_9MAGN</name>
<gene>
    <name evidence="1" type="ORF">RJ641_027619</name>
</gene>
<evidence type="ECO:0000313" key="1">
    <source>
        <dbReference type="EMBL" id="KAK6942242.1"/>
    </source>
</evidence>
<sequence>MRWFSPTNIPNPSKCTTIRGSFTFPIDDIDIALKNSNEREAGINIKSKTGHLLDIVFEKNVLEIPTIFIYFSTGFVIRNLVAYEQSNRNAQPYFTCLVVFHNNLVDTCEDVSILREAGIVRHAQGSDEDVMKMISSLSRGVVYDESNSYYISDMMEKVYEACHSRWTKIRIKFVRNYAPPLDFLSLLSNNLERFFKLTTMSRLQCKNCQSFLPHPSLPLYSPLFSGILQLCAKGFNETIKNEERRGKKKKRALMASLQHSLQFVEKTILSQFSMWVRLDLTVSLELAVKFEIFL</sequence>